<evidence type="ECO:0000256" key="1">
    <source>
        <dbReference type="SAM" id="Phobius"/>
    </source>
</evidence>
<dbReference type="GeneID" id="46912170"/>
<feature type="transmembrane region" description="Helical" evidence="1">
    <location>
        <begin position="7"/>
        <end position="29"/>
    </location>
</feature>
<dbReference type="Proteomes" id="UP000182567">
    <property type="component" value="Plasmid unnamed1"/>
</dbReference>
<proteinExistence type="predicted"/>
<accession>A0A1J0EUE0</accession>
<dbReference type="EMBL" id="CP017887">
    <property type="protein sequence ID" value="APC19606.1"/>
    <property type="molecule type" value="Genomic_DNA"/>
</dbReference>
<protein>
    <submittedName>
        <fullName evidence="2">Uncharacterized protein</fullName>
    </submittedName>
</protein>
<keyword evidence="1" id="KW-0812">Transmembrane</keyword>
<evidence type="ECO:0000313" key="3">
    <source>
        <dbReference type="Proteomes" id="UP000182567"/>
    </source>
</evidence>
<dbReference type="RefSeq" id="WP_071556100.1">
    <property type="nucleotide sequence ID" value="NZ_CP017887.1"/>
</dbReference>
<gene>
    <name evidence="2" type="ORF">BLL42_28255</name>
</gene>
<sequence>MLAIKRFKVCGLLGVFLAVLIMLNVGVFYNNYHSRVSGSFFAQGKMILSTGDEVKMASRINFFKTGLLEFQKSWGWSRSAYREVVGRMGGDFISRTVSARSEPITKLSPAFDGDDDAFSQVYYLKVGGELTYINIYSGDEGNCFYVKELVRTRCFGVSAE</sequence>
<evidence type="ECO:0000313" key="2">
    <source>
        <dbReference type="EMBL" id="APC19606.1"/>
    </source>
</evidence>
<name>A0A1J0EUE0_9PSED</name>
<geneLocation type="plasmid" evidence="2">
    <name>unnamed1</name>
</geneLocation>
<organism evidence="2 3">
    <name type="scientific">Pseudomonas frederiksbergensis</name>
    <dbReference type="NCBI Taxonomy" id="104087"/>
    <lineage>
        <taxon>Bacteria</taxon>
        <taxon>Pseudomonadati</taxon>
        <taxon>Pseudomonadota</taxon>
        <taxon>Gammaproteobacteria</taxon>
        <taxon>Pseudomonadales</taxon>
        <taxon>Pseudomonadaceae</taxon>
        <taxon>Pseudomonas</taxon>
    </lineage>
</organism>
<reference evidence="3" key="1">
    <citation type="submission" date="2016-10" db="EMBL/GenBank/DDBJ databases">
        <title>Pseudomonas frederiksbergensis ERGS4:02 complete genome.</title>
        <authorList>
            <person name="Kumar R."/>
            <person name="Acharya V."/>
            <person name="Singh D."/>
        </authorList>
    </citation>
    <scope>NUCLEOTIDE SEQUENCE [LARGE SCALE GENOMIC DNA]</scope>
    <source>
        <strain evidence="3">ERGS4:02</strain>
        <plasmid evidence="3">Plasmid unnamed1</plasmid>
    </source>
</reference>
<keyword evidence="1" id="KW-0472">Membrane</keyword>
<dbReference type="AlphaFoldDB" id="A0A1J0EUE0"/>
<keyword evidence="2" id="KW-0614">Plasmid</keyword>
<dbReference type="OrthoDB" id="10010647at2"/>
<keyword evidence="1" id="KW-1133">Transmembrane helix</keyword>